<protein>
    <submittedName>
        <fullName evidence="3">Os11g0540900 protein</fullName>
    </submittedName>
</protein>
<dbReference type="PANTHER" id="PTHR31170">
    <property type="entry name" value="BNAC04G53230D PROTEIN"/>
    <property type="match status" value="1"/>
</dbReference>
<reference evidence="4" key="2">
    <citation type="journal article" date="2008" name="Nucleic Acids Res.">
        <title>The rice annotation project database (RAP-DB): 2008 update.</title>
        <authorList>
            <consortium name="The rice annotation project (RAP)"/>
        </authorList>
    </citation>
    <scope>GENOME REANNOTATION</scope>
    <source>
        <strain evidence="4">cv. Nipponbare</strain>
    </source>
</reference>
<feature type="region of interest" description="Disordered" evidence="1">
    <location>
        <begin position="306"/>
        <end position="330"/>
    </location>
</feature>
<keyword evidence="2" id="KW-1133">Transmembrane helix</keyword>
<dbReference type="InterPro" id="IPR004158">
    <property type="entry name" value="DUF247_pln"/>
</dbReference>
<evidence type="ECO:0000313" key="3">
    <source>
        <dbReference type="EMBL" id="BAH95311.1"/>
    </source>
</evidence>
<evidence type="ECO:0000313" key="4">
    <source>
        <dbReference type="Proteomes" id="UP000000763"/>
    </source>
</evidence>
<keyword evidence="2" id="KW-0812">Transmembrane</keyword>
<dbReference type="AlphaFoldDB" id="C7J8M9"/>
<proteinExistence type="predicted"/>
<feature type="transmembrane region" description="Helical" evidence="2">
    <location>
        <begin position="423"/>
        <end position="447"/>
    </location>
</feature>
<sequence>MGEESAVRAEEIGKVTVEIEKLIATNNANALLEKTTTARRSKTTKGPSIYRVPDYIKKTTNPDAYRPHLVSLGPFHHGDKALLGMEAHKHRAVAHMVKRSGKPLREFMTAVKEVAQQLRGAYENLDKKWHEERFVELMVIDGCFLLEIMRTFRAFRRGGEVVDYDDYGPDEPIFSKHGYLYLRCDIMSDMLTLENQVPLLLLQTLWHVMDPEKLIQEDGLISKRVLEFFGPLVAEVKDPLQGNEGIHPLDVVQRSVGGNRRQCRESAKEYSVMPCASDLHEAGIYFKLSPAPNGFVEAVWTRRTKHPADDPVRQRRARVPQPDGIRAAPPGRRNDVTEFVYLMDNLVDTAEDVALLKSKGIIKSGLGSDEAVVNLINMVLTRGAVMSRDSSLRDVLQDANAHRDRTWNKWRASLIHTYFSNPWVFISLVAAIILLVATLLQTAYTVVPFYQNK</sequence>
<dbReference type="Proteomes" id="UP000000763">
    <property type="component" value="Chromosome 11"/>
</dbReference>
<reference evidence="3 4" key="1">
    <citation type="journal article" date="2005" name="Nature">
        <title>The map-based sequence of the rice genome.</title>
        <authorList>
            <consortium name="International rice genome sequencing project (IRGSP)"/>
            <person name="Matsumoto T."/>
            <person name="Wu J."/>
            <person name="Kanamori H."/>
            <person name="Katayose Y."/>
            <person name="Fujisawa M."/>
            <person name="Namiki N."/>
            <person name="Mizuno H."/>
            <person name="Yamamoto K."/>
            <person name="Antonio B.A."/>
            <person name="Baba T."/>
            <person name="Sakata K."/>
            <person name="Nagamura Y."/>
            <person name="Aoki H."/>
            <person name="Arikawa K."/>
            <person name="Arita K."/>
            <person name="Bito T."/>
            <person name="Chiden Y."/>
            <person name="Fujitsuka N."/>
            <person name="Fukunaka R."/>
            <person name="Hamada M."/>
            <person name="Harada C."/>
            <person name="Hayashi A."/>
            <person name="Hijishita S."/>
            <person name="Honda M."/>
            <person name="Hosokawa S."/>
            <person name="Ichikawa Y."/>
            <person name="Idonuma A."/>
            <person name="Iijima M."/>
            <person name="Ikeda M."/>
            <person name="Ikeno M."/>
            <person name="Ito K."/>
            <person name="Ito S."/>
            <person name="Ito T."/>
            <person name="Ito Y."/>
            <person name="Ito Y."/>
            <person name="Iwabuchi A."/>
            <person name="Kamiya K."/>
            <person name="Karasawa W."/>
            <person name="Kurita K."/>
            <person name="Katagiri S."/>
            <person name="Kikuta A."/>
            <person name="Kobayashi H."/>
            <person name="Kobayashi N."/>
            <person name="Machita K."/>
            <person name="Maehara T."/>
            <person name="Masukawa M."/>
            <person name="Mizubayashi T."/>
            <person name="Mukai Y."/>
            <person name="Nagasaki H."/>
            <person name="Nagata Y."/>
            <person name="Naito S."/>
            <person name="Nakashima M."/>
            <person name="Nakama Y."/>
            <person name="Nakamichi Y."/>
            <person name="Nakamura M."/>
            <person name="Meguro A."/>
            <person name="Negishi M."/>
            <person name="Ohta I."/>
            <person name="Ohta T."/>
            <person name="Okamoto M."/>
            <person name="Ono N."/>
            <person name="Saji S."/>
            <person name="Sakaguchi M."/>
            <person name="Sakai K."/>
            <person name="Shibata M."/>
            <person name="Shimokawa T."/>
            <person name="Song J."/>
            <person name="Takazaki Y."/>
            <person name="Terasawa K."/>
            <person name="Tsugane M."/>
            <person name="Tsuji K."/>
            <person name="Ueda S."/>
            <person name="Waki K."/>
            <person name="Yamagata H."/>
            <person name="Yamamoto M."/>
            <person name="Yamamoto S."/>
            <person name="Yamane H."/>
            <person name="Yoshiki S."/>
            <person name="Yoshihara R."/>
            <person name="Yukawa K."/>
            <person name="Zhong H."/>
            <person name="Yano M."/>
            <person name="Yuan Q."/>
            <person name="Ouyang S."/>
            <person name="Liu J."/>
            <person name="Jones K.M."/>
            <person name="Gansberger K."/>
            <person name="Moffat K."/>
            <person name="Hill J."/>
            <person name="Bera J."/>
            <person name="Fadrosh D."/>
            <person name="Jin S."/>
            <person name="Johri S."/>
            <person name="Kim M."/>
            <person name="Overton L."/>
            <person name="Reardon M."/>
            <person name="Tsitrin T."/>
            <person name="Vuong H."/>
            <person name="Weaver B."/>
            <person name="Ciecko A."/>
            <person name="Tallon L."/>
            <person name="Jackson J."/>
            <person name="Pai G."/>
            <person name="Aken S.V."/>
            <person name="Utterback T."/>
            <person name="Reidmuller S."/>
            <person name="Feldblyum T."/>
            <person name="Hsiao J."/>
            <person name="Zismann V."/>
            <person name="Iobst S."/>
            <person name="de Vazeille A.R."/>
            <person name="Buell C.R."/>
            <person name="Ying K."/>
            <person name="Li Y."/>
            <person name="Lu T."/>
            <person name="Huang Y."/>
            <person name="Zhao Q."/>
            <person name="Feng Q."/>
            <person name="Zhang L."/>
            <person name="Zhu J."/>
            <person name="Weng Q."/>
            <person name="Mu J."/>
            <person name="Lu Y."/>
            <person name="Fan D."/>
            <person name="Liu Y."/>
            <person name="Guan J."/>
            <person name="Zhang Y."/>
            <person name="Yu S."/>
            <person name="Liu X."/>
            <person name="Zhang Y."/>
            <person name="Hong G."/>
            <person name="Han B."/>
            <person name="Choisne N."/>
            <person name="Demange N."/>
            <person name="Orjeda G."/>
            <person name="Samain S."/>
            <person name="Cattolico L."/>
            <person name="Pelletier E."/>
            <person name="Couloux A."/>
            <person name="Segurens B."/>
            <person name="Wincker P."/>
            <person name="D'Hont A."/>
            <person name="Scarpelli C."/>
            <person name="Weissenbach J."/>
            <person name="Salanoubat M."/>
            <person name="Quetier F."/>
            <person name="Yu Y."/>
            <person name="Kim H.R."/>
            <person name="Rambo T."/>
            <person name="Currie J."/>
            <person name="Collura K."/>
            <person name="Luo M."/>
            <person name="Yang T."/>
            <person name="Ammiraju J.S.S."/>
            <person name="Engler F."/>
            <person name="Soderlund C."/>
            <person name="Wing R.A."/>
            <person name="Palmer L.E."/>
            <person name="de la Bastide M."/>
            <person name="Spiegel L."/>
            <person name="Nascimento L."/>
            <person name="Zutavern T."/>
            <person name="O'Shaughnessy A."/>
            <person name="Dike S."/>
            <person name="Dedhia N."/>
            <person name="Preston R."/>
            <person name="Balija V."/>
            <person name="McCombie W.R."/>
            <person name="Chow T."/>
            <person name="Chen H."/>
            <person name="Chung M."/>
            <person name="Chen C."/>
            <person name="Shaw J."/>
            <person name="Wu H."/>
            <person name="Hsiao K."/>
            <person name="Chao Y."/>
            <person name="Chu M."/>
            <person name="Cheng C."/>
            <person name="Hour A."/>
            <person name="Lee P."/>
            <person name="Lin S."/>
            <person name="Lin Y."/>
            <person name="Liou J."/>
            <person name="Liu S."/>
            <person name="Hsing Y."/>
            <person name="Raghuvanshi S."/>
            <person name="Mohanty A."/>
            <person name="Bharti A.K."/>
            <person name="Gaur A."/>
            <person name="Gupta V."/>
            <person name="Kumar D."/>
            <person name="Ravi V."/>
            <person name="Vij S."/>
            <person name="Kapur A."/>
            <person name="Khurana P."/>
            <person name="Khurana P."/>
            <person name="Khurana J.P."/>
            <person name="Tyagi A.K."/>
            <person name="Gaikwad K."/>
            <person name="Singh A."/>
            <person name="Dalal V."/>
            <person name="Srivastava S."/>
            <person name="Dixit A."/>
            <person name="Pal A.K."/>
            <person name="Ghazi I.A."/>
            <person name="Yadav M."/>
            <person name="Pandit A."/>
            <person name="Bhargava A."/>
            <person name="Sureshbabu K."/>
            <person name="Batra K."/>
            <person name="Sharma T.R."/>
            <person name="Mohapatra T."/>
            <person name="Singh N.K."/>
            <person name="Messing J."/>
            <person name="Nelson A.B."/>
            <person name="Fuks G."/>
            <person name="Kavchok S."/>
            <person name="Keizer G."/>
            <person name="Linton E."/>
            <person name="Llaca V."/>
            <person name="Song R."/>
            <person name="Tanyolac B."/>
            <person name="Young S."/>
            <person name="Ho-Il K."/>
            <person name="Hahn J.H."/>
            <person name="Sangsakoo G."/>
            <person name="Vanavichit A."/>
            <person name="de Mattos Luiz.A.T."/>
            <person name="Zimmer P.D."/>
            <person name="Malone G."/>
            <person name="Dellagostin O."/>
            <person name="de Oliveira A.C."/>
            <person name="Bevan M."/>
            <person name="Bancroft I."/>
            <person name="Minx P."/>
            <person name="Cordum H."/>
            <person name="Wilson R."/>
            <person name="Cheng Z."/>
            <person name="Jin W."/>
            <person name="Jiang J."/>
            <person name="Leong S.A."/>
            <person name="Iwama H."/>
            <person name="Gojobori T."/>
            <person name="Itoh T."/>
            <person name="Niimura Y."/>
            <person name="Fujii Y."/>
            <person name="Habara T."/>
            <person name="Sakai H."/>
            <person name="Sato Y."/>
            <person name="Wilson G."/>
            <person name="Kumar K."/>
            <person name="McCouch S."/>
            <person name="Juretic N."/>
            <person name="Hoen D."/>
            <person name="Wright S."/>
            <person name="Bruskiewich R."/>
            <person name="Bureau T."/>
            <person name="Miyao A."/>
            <person name="Hirochika H."/>
            <person name="Nishikawa T."/>
            <person name="Kadowaki K."/>
            <person name="Sugiura M."/>
            <person name="Burr B."/>
            <person name="Sasaki T."/>
        </authorList>
    </citation>
    <scope>NUCLEOTIDE SEQUENCE [LARGE SCALE GENOMIC DNA]</scope>
    <source>
        <strain evidence="4">cv. Nipponbare</strain>
    </source>
</reference>
<accession>C7J8M9</accession>
<dbReference type="Pfam" id="PF03140">
    <property type="entry name" value="DUF247"/>
    <property type="match status" value="2"/>
</dbReference>
<evidence type="ECO:0000256" key="1">
    <source>
        <dbReference type="SAM" id="MobiDB-lite"/>
    </source>
</evidence>
<dbReference type="PANTHER" id="PTHR31170:SF18">
    <property type="entry name" value="(WILD MALAYSIAN BANANA) HYPOTHETICAL PROTEIN"/>
    <property type="match status" value="1"/>
</dbReference>
<keyword evidence="2" id="KW-0472">Membrane</keyword>
<dbReference type="KEGG" id="dosa:Os11g0540900"/>
<gene>
    <name evidence="3" type="ordered locus">Os11g0540900</name>
</gene>
<name>C7J8M9_ORYSJ</name>
<evidence type="ECO:0000256" key="2">
    <source>
        <dbReference type="SAM" id="Phobius"/>
    </source>
</evidence>
<organism evidence="3 4">
    <name type="scientific">Oryza sativa subsp. japonica</name>
    <name type="common">Rice</name>
    <dbReference type="NCBI Taxonomy" id="39947"/>
    <lineage>
        <taxon>Eukaryota</taxon>
        <taxon>Viridiplantae</taxon>
        <taxon>Streptophyta</taxon>
        <taxon>Embryophyta</taxon>
        <taxon>Tracheophyta</taxon>
        <taxon>Spermatophyta</taxon>
        <taxon>Magnoliopsida</taxon>
        <taxon>Liliopsida</taxon>
        <taxon>Poales</taxon>
        <taxon>Poaceae</taxon>
        <taxon>BOP clade</taxon>
        <taxon>Oryzoideae</taxon>
        <taxon>Oryzeae</taxon>
        <taxon>Oryzinae</taxon>
        <taxon>Oryza</taxon>
        <taxon>Oryza sativa</taxon>
    </lineage>
</organism>
<dbReference type="EMBL" id="AP008217">
    <property type="protein sequence ID" value="BAH95311.1"/>
    <property type="molecule type" value="Genomic_DNA"/>
</dbReference>